<protein>
    <recommendedName>
        <fullName evidence="5">RING-CH-type domain-containing protein</fullName>
    </recommendedName>
</protein>
<evidence type="ECO:0000256" key="1">
    <source>
        <dbReference type="ARBA" id="ARBA00022723"/>
    </source>
</evidence>
<dbReference type="PANTHER" id="PTHR46347">
    <property type="entry name" value="RING/FYVE/PHD ZINC FINGER SUPERFAMILY PROTEIN"/>
    <property type="match status" value="1"/>
</dbReference>
<proteinExistence type="predicted"/>
<evidence type="ECO:0000256" key="2">
    <source>
        <dbReference type="ARBA" id="ARBA00022771"/>
    </source>
</evidence>
<gene>
    <name evidence="6" type="ORF">METZ01_LOCUS282311</name>
</gene>
<keyword evidence="3" id="KW-0862">Zinc</keyword>
<dbReference type="EMBL" id="UINC01083600">
    <property type="protein sequence ID" value="SVC29457.1"/>
    <property type="molecule type" value="Genomic_DNA"/>
</dbReference>
<dbReference type="InterPro" id="IPR011016">
    <property type="entry name" value="Znf_RING-CH"/>
</dbReference>
<feature type="compositionally biased region" description="Basic and acidic residues" evidence="4">
    <location>
        <begin position="7"/>
        <end position="25"/>
    </location>
</feature>
<dbReference type="Pfam" id="PF12906">
    <property type="entry name" value="RINGv"/>
    <property type="match status" value="1"/>
</dbReference>
<keyword evidence="1" id="KW-0479">Metal-binding</keyword>
<feature type="non-terminal residue" evidence="6">
    <location>
        <position position="133"/>
    </location>
</feature>
<feature type="region of interest" description="Disordered" evidence="4">
    <location>
        <begin position="1"/>
        <end position="39"/>
    </location>
</feature>
<dbReference type="GO" id="GO:0008270">
    <property type="term" value="F:zinc ion binding"/>
    <property type="evidence" value="ECO:0007669"/>
    <property type="project" value="UniProtKB-KW"/>
</dbReference>
<evidence type="ECO:0000259" key="5">
    <source>
        <dbReference type="PROSITE" id="PS51292"/>
    </source>
</evidence>
<dbReference type="PANTHER" id="PTHR46347:SF1">
    <property type="entry name" value="RING_FYVE_PHD ZINC FINGER SUPERFAMILY PROTEIN"/>
    <property type="match status" value="1"/>
</dbReference>
<name>A0A382L3B5_9ZZZZ</name>
<keyword evidence="2" id="KW-0863">Zinc-finger</keyword>
<organism evidence="6">
    <name type="scientific">marine metagenome</name>
    <dbReference type="NCBI Taxonomy" id="408172"/>
    <lineage>
        <taxon>unclassified sequences</taxon>
        <taxon>metagenomes</taxon>
        <taxon>ecological metagenomes</taxon>
    </lineage>
</organism>
<dbReference type="CDD" id="cd16495">
    <property type="entry name" value="RING_CH-C4HC3_MARCH"/>
    <property type="match status" value="1"/>
</dbReference>
<evidence type="ECO:0000256" key="4">
    <source>
        <dbReference type="SAM" id="MobiDB-lite"/>
    </source>
</evidence>
<feature type="domain" description="RING-CH-type" evidence="5">
    <location>
        <begin position="37"/>
        <end position="101"/>
    </location>
</feature>
<sequence>MYNISLKDNDKKNSYKNLENDKESDNEGVSLQIDDEKNQSEPSICRFCLESNNEEDLIVPCRCSGSMKFVHRYCLQEWRSQDVNSNNFIRCNQCLFEYELIDKISNSEKCCISFCSFFESNKFIIFIFLQIFL</sequence>
<dbReference type="InterPro" id="IPR013083">
    <property type="entry name" value="Znf_RING/FYVE/PHD"/>
</dbReference>
<evidence type="ECO:0000256" key="3">
    <source>
        <dbReference type="ARBA" id="ARBA00022833"/>
    </source>
</evidence>
<reference evidence="6" key="1">
    <citation type="submission" date="2018-05" db="EMBL/GenBank/DDBJ databases">
        <authorList>
            <person name="Lanie J.A."/>
            <person name="Ng W.-L."/>
            <person name="Kazmierczak K.M."/>
            <person name="Andrzejewski T.M."/>
            <person name="Davidsen T.M."/>
            <person name="Wayne K.J."/>
            <person name="Tettelin H."/>
            <person name="Glass J.I."/>
            <person name="Rusch D."/>
            <person name="Podicherti R."/>
            <person name="Tsui H.-C.T."/>
            <person name="Winkler M.E."/>
        </authorList>
    </citation>
    <scope>NUCLEOTIDE SEQUENCE</scope>
</reference>
<dbReference type="SMART" id="SM00744">
    <property type="entry name" value="RINGv"/>
    <property type="match status" value="1"/>
</dbReference>
<dbReference type="AlphaFoldDB" id="A0A382L3B5"/>
<evidence type="ECO:0000313" key="6">
    <source>
        <dbReference type="EMBL" id="SVC29457.1"/>
    </source>
</evidence>
<accession>A0A382L3B5</accession>
<dbReference type="PROSITE" id="PS51292">
    <property type="entry name" value="ZF_RING_CH"/>
    <property type="match status" value="1"/>
</dbReference>
<dbReference type="SUPFAM" id="SSF57850">
    <property type="entry name" value="RING/U-box"/>
    <property type="match status" value="1"/>
</dbReference>
<dbReference type="Gene3D" id="3.30.40.10">
    <property type="entry name" value="Zinc/RING finger domain, C3HC4 (zinc finger)"/>
    <property type="match status" value="1"/>
</dbReference>